<gene>
    <name evidence="1" type="ORF">BaRGS_00036942</name>
</gene>
<feature type="non-terminal residue" evidence="1">
    <location>
        <position position="65"/>
    </location>
</feature>
<reference evidence="1 2" key="1">
    <citation type="journal article" date="2023" name="Sci. Data">
        <title>Genome assembly of the Korean intertidal mud-creeper Batillaria attramentaria.</title>
        <authorList>
            <person name="Patra A.K."/>
            <person name="Ho P.T."/>
            <person name="Jun S."/>
            <person name="Lee S.J."/>
            <person name="Kim Y."/>
            <person name="Won Y.J."/>
        </authorList>
    </citation>
    <scope>NUCLEOTIDE SEQUENCE [LARGE SCALE GENOMIC DNA]</scope>
    <source>
        <strain evidence="1">Wonlab-2016</strain>
    </source>
</reference>
<comment type="caution">
    <text evidence="1">The sequence shown here is derived from an EMBL/GenBank/DDBJ whole genome shotgun (WGS) entry which is preliminary data.</text>
</comment>
<proteinExistence type="predicted"/>
<keyword evidence="2" id="KW-1185">Reference proteome</keyword>
<sequence length="65" mass="7160">MSCTDLQSLPVVCVSSGAECDMTALRQQNEQAASVFIRRTSRKTNSANIGRRVNAEYTYETANNT</sequence>
<dbReference type="EMBL" id="JACVVK020000537">
    <property type="protein sequence ID" value="KAK7467836.1"/>
    <property type="molecule type" value="Genomic_DNA"/>
</dbReference>
<accession>A0ABD0JAG7</accession>
<evidence type="ECO:0000313" key="2">
    <source>
        <dbReference type="Proteomes" id="UP001519460"/>
    </source>
</evidence>
<dbReference type="Proteomes" id="UP001519460">
    <property type="component" value="Unassembled WGS sequence"/>
</dbReference>
<evidence type="ECO:0000313" key="1">
    <source>
        <dbReference type="EMBL" id="KAK7467836.1"/>
    </source>
</evidence>
<organism evidence="1 2">
    <name type="scientific">Batillaria attramentaria</name>
    <dbReference type="NCBI Taxonomy" id="370345"/>
    <lineage>
        <taxon>Eukaryota</taxon>
        <taxon>Metazoa</taxon>
        <taxon>Spiralia</taxon>
        <taxon>Lophotrochozoa</taxon>
        <taxon>Mollusca</taxon>
        <taxon>Gastropoda</taxon>
        <taxon>Caenogastropoda</taxon>
        <taxon>Sorbeoconcha</taxon>
        <taxon>Cerithioidea</taxon>
        <taxon>Batillariidae</taxon>
        <taxon>Batillaria</taxon>
    </lineage>
</organism>
<dbReference type="AlphaFoldDB" id="A0ABD0JAG7"/>
<name>A0ABD0JAG7_9CAEN</name>
<protein>
    <submittedName>
        <fullName evidence="1">Uncharacterized protein</fullName>
    </submittedName>
</protein>